<dbReference type="InterPro" id="IPR001810">
    <property type="entry name" value="F-box_dom"/>
</dbReference>
<evidence type="ECO:0000256" key="1">
    <source>
        <dbReference type="RuleBase" id="RU369085"/>
    </source>
</evidence>
<dbReference type="AlphaFoldDB" id="A0A9B0TCQ2"/>
<protein>
    <recommendedName>
        <fullName evidence="1">F-box only protein</fullName>
    </recommendedName>
</protein>
<dbReference type="PANTHER" id="PTHR12874:SF9">
    <property type="entry name" value="F-BOX ONLY PROTEIN 48"/>
    <property type="match status" value="1"/>
</dbReference>
<feature type="domain" description="F-box" evidence="2">
    <location>
        <begin position="32"/>
        <end position="79"/>
    </location>
</feature>
<dbReference type="CTD" id="554251"/>
<dbReference type="GeneID" id="102826368"/>
<organism evidence="3 4">
    <name type="scientific">Chrysochloris asiatica</name>
    <name type="common">Cape golden mole</name>
    <dbReference type="NCBI Taxonomy" id="185453"/>
    <lineage>
        <taxon>Eukaryota</taxon>
        <taxon>Metazoa</taxon>
        <taxon>Chordata</taxon>
        <taxon>Craniata</taxon>
        <taxon>Vertebrata</taxon>
        <taxon>Euteleostomi</taxon>
        <taxon>Mammalia</taxon>
        <taxon>Eutheria</taxon>
        <taxon>Afrotheria</taxon>
        <taxon>Chrysochloridae</taxon>
        <taxon>Chrysochlorinae</taxon>
        <taxon>Chrysochloris</taxon>
    </lineage>
</organism>
<evidence type="ECO:0000259" key="2">
    <source>
        <dbReference type="PROSITE" id="PS50181"/>
    </source>
</evidence>
<comment type="subcellular location">
    <subcellularLocation>
        <location evidence="1">Cytoplasm</location>
    </subcellularLocation>
</comment>
<dbReference type="Pfam" id="PF12937">
    <property type="entry name" value="F-box-like"/>
    <property type="match status" value="1"/>
</dbReference>
<comment type="function">
    <text evidence="1">Substrate recognition component of a SCF (SKP1-CUL1-F-box protein) E3 ubiquitin-protein ligase complex which mediates the ubiquitination and subsequent proteasomal degradation of target proteins and plays a role in several biological processes such as cell cycle, cell proliferation, or maintenance of chromosome stability. Ubiquitinates mTORC1-bound TTI1 and TELO2 when they are phosphorylated by CK2 following growth factor deprivation, leading to their degradation. In contrast, does not mediate ubiquitination of TTI1 and TELO2 when they are part of the mTORC2 complex. As a consequence, mTORC1 is inactivated to restrain cell growth and protein translation, while mTORC2 is the activated due to the relief of feedback inhibition by mTORC1. Plays a role in maintaining epithelial cell survival by regulating the turn-over of chromatin modulator PRMT4 through ubiquitination and degradation by the proteasomal pathway. Regulates also PPARgamma stability by facilitating PPARgamma/PPARG ubiquitination and thereby plays a role in adipocyte differentiation.</text>
</comment>
<dbReference type="RefSeq" id="XP_006863061.1">
    <property type="nucleotide sequence ID" value="XM_006862999.1"/>
</dbReference>
<dbReference type="GO" id="GO:0005737">
    <property type="term" value="C:cytoplasm"/>
    <property type="evidence" value="ECO:0007669"/>
    <property type="project" value="UniProtKB-SubCell"/>
</dbReference>
<dbReference type="Gene3D" id="1.20.1280.50">
    <property type="match status" value="1"/>
</dbReference>
<gene>
    <name evidence="4" type="primary">FBXO48</name>
</gene>
<dbReference type="CDD" id="cd22113">
    <property type="entry name" value="F-box_FBXO48"/>
    <property type="match status" value="1"/>
</dbReference>
<comment type="subunit">
    <text evidence="1">Part of the SCF (SKP1-CUL1-F-box) E3 ubiquitin-protein ligase complex SCF(FBXO9) composed of CUL1, SKP1, RBX1 and FBXO9. Interacts with TTI1 and TELO2; when TTI1 and TELO2 are phosphorylated by CK2.</text>
</comment>
<evidence type="ECO:0000313" key="3">
    <source>
        <dbReference type="Proteomes" id="UP000504623"/>
    </source>
</evidence>
<name>A0A9B0TCQ2_CHRAS</name>
<keyword evidence="1" id="KW-0833">Ubl conjugation pathway</keyword>
<dbReference type="PANTHER" id="PTHR12874">
    <property type="entry name" value="F-BOX ONLY PROTEIN 48-RELATED"/>
    <property type="match status" value="1"/>
</dbReference>
<dbReference type="Proteomes" id="UP000504623">
    <property type="component" value="Unplaced"/>
</dbReference>
<comment type="pathway">
    <text evidence="1">Protein modification; protein ubiquitination.</text>
</comment>
<dbReference type="OrthoDB" id="10257471at2759"/>
<accession>A0A9B0TCQ2</accession>
<dbReference type="InterPro" id="IPR036047">
    <property type="entry name" value="F-box-like_dom_sf"/>
</dbReference>
<keyword evidence="1" id="KW-0963">Cytoplasm</keyword>
<reference evidence="4" key="1">
    <citation type="submission" date="2025-08" db="UniProtKB">
        <authorList>
            <consortium name="RefSeq"/>
        </authorList>
    </citation>
    <scope>IDENTIFICATION</scope>
    <source>
        <tissue evidence="4">Spleen</tissue>
    </source>
</reference>
<evidence type="ECO:0000313" key="4">
    <source>
        <dbReference type="RefSeq" id="XP_006863061.1"/>
    </source>
</evidence>
<dbReference type="PROSITE" id="PS50181">
    <property type="entry name" value="FBOX"/>
    <property type="match status" value="1"/>
</dbReference>
<dbReference type="SUPFAM" id="SSF81383">
    <property type="entry name" value="F-box domain"/>
    <property type="match status" value="1"/>
</dbReference>
<proteinExistence type="predicted"/>
<dbReference type="SMART" id="SM00256">
    <property type="entry name" value="FBOX"/>
    <property type="match status" value="1"/>
</dbReference>
<dbReference type="GO" id="GO:0016567">
    <property type="term" value="P:protein ubiquitination"/>
    <property type="evidence" value="ECO:0007669"/>
    <property type="project" value="UniProtKB-UniRule"/>
</dbReference>
<dbReference type="GO" id="GO:0031146">
    <property type="term" value="P:SCF-dependent proteasomal ubiquitin-dependent protein catabolic process"/>
    <property type="evidence" value="ECO:0007669"/>
    <property type="project" value="UniProtKB-UniRule"/>
</dbReference>
<sequence>MQENAKKNNYSRVSDIRLSSAAAEEKKKESENNYFEQLPPEVILNIFGQLDIQSMCRASMTCRSWNDVIRNSDFLWKPHCLAVRTVCQREVDEDLKSGHSWRVTLLRNYQKSKVKREWLSGRYSNICSPISLPEKTMHPMDADTWGEILEVELERKKSTRPVTLRF</sequence>
<dbReference type="GO" id="GO:0019005">
    <property type="term" value="C:SCF ubiquitin ligase complex"/>
    <property type="evidence" value="ECO:0007669"/>
    <property type="project" value="UniProtKB-UniRule"/>
</dbReference>
<keyword evidence="3" id="KW-1185">Reference proteome</keyword>